<evidence type="ECO:0000313" key="2">
    <source>
        <dbReference type="EMBL" id="AEO36552.1"/>
    </source>
</evidence>
<evidence type="ECO:0008006" key="3">
    <source>
        <dbReference type="Google" id="ProtNLM"/>
    </source>
</evidence>
<accession>G3MST4</accession>
<feature type="chain" id="PRO_5003447852" description="Single domain-containing protein" evidence="1">
    <location>
        <begin position="22"/>
        <end position="96"/>
    </location>
</feature>
<dbReference type="EMBL" id="JO844935">
    <property type="protein sequence ID" value="AEO36552.1"/>
    <property type="molecule type" value="mRNA"/>
</dbReference>
<feature type="signal peptide" evidence="1">
    <location>
        <begin position="1"/>
        <end position="21"/>
    </location>
</feature>
<sequence>MRSPALSLFVFMTLVVLVAHGKKQEKEGKCEYYGETIQEGETVTVKGPCEQVKCKKGKVQVLKTCPRMGSDVCEYVKAVEKSGLKCCTVPLIQCYD</sequence>
<organism evidence="2">
    <name type="scientific">Amblyomma maculatum</name>
    <name type="common">Gulf Coast tick</name>
    <dbReference type="NCBI Taxonomy" id="34609"/>
    <lineage>
        <taxon>Eukaryota</taxon>
        <taxon>Metazoa</taxon>
        <taxon>Ecdysozoa</taxon>
        <taxon>Arthropoda</taxon>
        <taxon>Chelicerata</taxon>
        <taxon>Arachnida</taxon>
        <taxon>Acari</taxon>
        <taxon>Parasitiformes</taxon>
        <taxon>Ixodida</taxon>
        <taxon>Ixodoidea</taxon>
        <taxon>Ixodidae</taxon>
        <taxon>Amblyomminae</taxon>
        <taxon>Amblyomma</taxon>
    </lineage>
</organism>
<evidence type="ECO:0000256" key="1">
    <source>
        <dbReference type="SAM" id="SignalP"/>
    </source>
</evidence>
<dbReference type="AlphaFoldDB" id="G3MST4"/>
<proteinExistence type="evidence at transcript level"/>
<keyword evidence="1" id="KW-0732">Signal</keyword>
<reference evidence="2" key="1">
    <citation type="journal article" date="2011" name="PLoS ONE">
        <title>A deep insight into the sialotranscriptome of the gulf coast tick, Amblyomma maculatum.</title>
        <authorList>
            <person name="Karim S."/>
            <person name="Singh P."/>
            <person name="Ribeiro J.M."/>
        </authorList>
    </citation>
    <scope>NUCLEOTIDE SEQUENCE</scope>
    <source>
        <tissue evidence="2">Salivary gland</tissue>
    </source>
</reference>
<protein>
    <recommendedName>
        <fullName evidence="3">Single domain-containing protein</fullName>
    </recommendedName>
</protein>
<name>G3MST4_AMBMU</name>